<feature type="chain" id="PRO_5011793443" description="DUF2993 domain-containing protein" evidence="1">
    <location>
        <begin position="25"/>
        <end position="202"/>
    </location>
</feature>
<dbReference type="OrthoDB" id="5431666at2"/>
<accession>A0A1H0M2X6</accession>
<dbReference type="EMBL" id="FNJI01000005">
    <property type="protein sequence ID" value="SDO74641.1"/>
    <property type="molecule type" value="Genomic_DNA"/>
</dbReference>
<dbReference type="Proteomes" id="UP000199073">
    <property type="component" value="Unassembled WGS sequence"/>
</dbReference>
<dbReference type="AlphaFoldDB" id="A0A1H0M2X6"/>
<evidence type="ECO:0000313" key="3">
    <source>
        <dbReference type="Proteomes" id="UP000199073"/>
    </source>
</evidence>
<name>A0A1H0M2X6_9BACT</name>
<evidence type="ECO:0008006" key="4">
    <source>
        <dbReference type="Google" id="ProtNLM"/>
    </source>
</evidence>
<keyword evidence="1" id="KW-0732">Signal</keyword>
<keyword evidence="3" id="KW-1185">Reference proteome</keyword>
<proteinExistence type="predicted"/>
<reference evidence="2 3" key="1">
    <citation type="submission" date="2016-10" db="EMBL/GenBank/DDBJ databases">
        <authorList>
            <person name="de Groot N.N."/>
        </authorList>
    </citation>
    <scope>NUCLEOTIDE SEQUENCE [LARGE SCALE GENOMIC DNA]</scope>
    <source>
        <strain evidence="2 3">DSM 12130</strain>
    </source>
</reference>
<dbReference type="RefSeq" id="WP_092220320.1">
    <property type="nucleotide sequence ID" value="NZ_FNJI01000005.1"/>
</dbReference>
<protein>
    <recommendedName>
        <fullName evidence="4">DUF2993 domain-containing protein</fullName>
    </recommendedName>
</protein>
<sequence length="202" mass="22317">MKKIRAAMAAFILLTIVIAFPAHASENIILEIPQSVIARTTRALLPYDVDTHSKSIDGKITIIDISKVQLEKDQLSCRLHMAGSNLALVTDIAGHQIKLKVGAVEINFHSEARLRFDRNRQKLFVRPFIKDLTTTGDGINDEIGRTLVSLFNGREFPLAMQKLEPLIVEAGAKTVAIDTRIDDIKASRGKITLRLAPVITAK</sequence>
<feature type="signal peptide" evidence="1">
    <location>
        <begin position="1"/>
        <end position="24"/>
    </location>
</feature>
<gene>
    <name evidence="2" type="ORF">SAMN05660330_00958</name>
</gene>
<organism evidence="2 3">
    <name type="scientific">Desulforhopalus singaporensis</name>
    <dbReference type="NCBI Taxonomy" id="91360"/>
    <lineage>
        <taxon>Bacteria</taxon>
        <taxon>Pseudomonadati</taxon>
        <taxon>Thermodesulfobacteriota</taxon>
        <taxon>Desulfobulbia</taxon>
        <taxon>Desulfobulbales</taxon>
        <taxon>Desulfocapsaceae</taxon>
        <taxon>Desulforhopalus</taxon>
    </lineage>
</organism>
<evidence type="ECO:0000256" key="1">
    <source>
        <dbReference type="SAM" id="SignalP"/>
    </source>
</evidence>
<evidence type="ECO:0000313" key="2">
    <source>
        <dbReference type="EMBL" id="SDO74641.1"/>
    </source>
</evidence>